<dbReference type="SUPFAM" id="SSF110324">
    <property type="entry name" value="Ribosomal L27 protein-like"/>
    <property type="match status" value="1"/>
</dbReference>
<feature type="region of interest" description="Disordered" evidence="12">
    <location>
        <begin position="451"/>
        <end position="497"/>
    </location>
</feature>
<feature type="compositionally biased region" description="Acidic residues" evidence="12">
    <location>
        <begin position="306"/>
        <end position="321"/>
    </location>
</feature>
<sequence length="869" mass="96958">MFALKTLANLCTTQSTFQHSIRTAKVFKPNLLLSKHRNIKVQDGQWVEKDAVLTLQNNLVLYPGENTSIAHDYTIRANVPGFVVLTTESVKPYPHSPLYRYVNSGNDVKRNFIHIFSYERNDCLPRQIERRKIPLKKISPYQIKLRNQTVCFRDLVLRYLHTQLHQTENLSNFVCYDCSLVLLDIEQCAKYLRKTINQLKVKFNKTNRLRTASLSATFQKKRQQQDPAVKDEQLPINQSDSEDEFDDIDDEEEFDEEQDDSHTPNLSTNAPVSQSSKSLLYMPSSSSFKGDSSSKVHTTTNRSCNADEDEDDDDDGDDDDEGERRKASIEKSQQQNFNELFHRLQTNPMNALSGSNGLITTGNAMNLSDDTNPNLLQMRLAHMLATASTNSTQPNPMMNTFANMHRNLFLQFLNDPVAAAQAAQAAAVAVSATQINANLPPMSLIASNVKQLGSGRKRKSTPEKRVVTNHQSTNNNGDMSPKLEHDSTNTTTTNNGIHDLAEHPLKLALKSLQQTNQMLSTPDVRNLAASPKLENGSSSYSQNYTNAYQSIDEKRREGAAPNDSSLSLSPSLLRRNTSSSKRRKISTPTGQYDYSSDSKNHLSQMSTSDLLSPNHQTTSNDDLNGSSQQKQQRKLDPRSCAECGKTLFSDKTHLLHCQTHAKNEKQCWICGITDDDIKKHIISEHGNQKFTNTGFKCQHCEKVFPVYADLEMHMREHTKKKPFECPICNKRFGQQGNLSCHLRIHSGVKPFTCTHCGKAFRHSNSLRRHARTVHSVSRGLAMSPGSGATTTTATPSSLLLTTATSSNSMVSMANDIHRLSTSEAYDDGNSELMIPSDDAESLQGPPSTSSAGAPSPLMSNAQIDEDSHE</sequence>
<feature type="compositionally biased region" description="Low complexity" evidence="12">
    <location>
        <begin position="783"/>
        <end position="796"/>
    </location>
</feature>
<feature type="compositionally biased region" description="Low complexity" evidence="12">
    <location>
        <begin position="844"/>
        <end position="856"/>
    </location>
</feature>
<dbReference type="GO" id="GO:0005840">
    <property type="term" value="C:ribosome"/>
    <property type="evidence" value="ECO:0007669"/>
    <property type="project" value="InterPro"/>
</dbReference>
<feature type="compositionally biased region" description="Polar residues" evidence="12">
    <location>
        <begin position="295"/>
        <end position="304"/>
    </location>
</feature>
<evidence type="ECO:0000256" key="9">
    <source>
        <dbReference type="ARBA" id="ARBA00023163"/>
    </source>
</evidence>
<dbReference type="GO" id="GO:0005634">
    <property type="term" value="C:nucleus"/>
    <property type="evidence" value="ECO:0007669"/>
    <property type="project" value="UniProtKB-SubCell"/>
</dbReference>
<evidence type="ECO:0000256" key="10">
    <source>
        <dbReference type="ARBA" id="ARBA00023242"/>
    </source>
</evidence>
<dbReference type="GO" id="GO:0008270">
    <property type="term" value="F:zinc ion binding"/>
    <property type="evidence" value="ECO:0007669"/>
    <property type="project" value="UniProtKB-KW"/>
</dbReference>
<feature type="region of interest" description="Disordered" evidence="12">
    <location>
        <begin position="826"/>
        <end position="869"/>
    </location>
</feature>
<feature type="region of interest" description="Disordered" evidence="12">
    <location>
        <begin position="777"/>
        <end position="796"/>
    </location>
</feature>
<evidence type="ECO:0000256" key="3">
    <source>
        <dbReference type="ARBA" id="ARBA00022723"/>
    </source>
</evidence>
<feature type="compositionally biased region" description="Polar residues" evidence="12">
    <location>
        <begin position="263"/>
        <end position="272"/>
    </location>
</feature>
<dbReference type="AlphaFoldDB" id="A0A814JL38"/>
<name>A0A814JL38_ADIRI</name>
<evidence type="ECO:0000256" key="1">
    <source>
        <dbReference type="ARBA" id="ARBA00004123"/>
    </source>
</evidence>
<dbReference type="PANTHER" id="PTHR24394:SF29">
    <property type="entry name" value="MYONEURIN"/>
    <property type="match status" value="1"/>
</dbReference>
<dbReference type="Pfam" id="PF01016">
    <property type="entry name" value="Ribosomal_L27"/>
    <property type="match status" value="1"/>
</dbReference>
<dbReference type="Proteomes" id="UP000663852">
    <property type="component" value="Unassembled WGS sequence"/>
</dbReference>
<dbReference type="GO" id="GO:0000981">
    <property type="term" value="F:DNA-binding transcription factor activity, RNA polymerase II-specific"/>
    <property type="evidence" value="ECO:0007669"/>
    <property type="project" value="TreeGrafter"/>
</dbReference>
<gene>
    <name evidence="14" type="ORF">EDS130_LOCUS16820</name>
</gene>
<feature type="compositionally biased region" description="Low complexity" evidence="12">
    <location>
        <begin position="273"/>
        <end position="293"/>
    </location>
</feature>
<evidence type="ECO:0000259" key="13">
    <source>
        <dbReference type="PROSITE" id="PS50157"/>
    </source>
</evidence>
<feature type="domain" description="C2H2-type" evidence="13">
    <location>
        <begin position="751"/>
        <end position="779"/>
    </location>
</feature>
<evidence type="ECO:0000313" key="14">
    <source>
        <dbReference type="EMBL" id="CAF1038966.1"/>
    </source>
</evidence>
<keyword evidence="10" id="KW-0539">Nucleus</keyword>
<keyword evidence="3" id="KW-0479">Metal-binding</keyword>
<comment type="caution">
    <text evidence="14">The sequence shown here is derived from an EMBL/GenBank/DDBJ whole genome shotgun (WGS) entry which is preliminary data.</text>
</comment>
<organism evidence="14 15">
    <name type="scientific">Adineta ricciae</name>
    <name type="common">Rotifer</name>
    <dbReference type="NCBI Taxonomy" id="249248"/>
    <lineage>
        <taxon>Eukaryota</taxon>
        <taxon>Metazoa</taxon>
        <taxon>Spiralia</taxon>
        <taxon>Gnathifera</taxon>
        <taxon>Rotifera</taxon>
        <taxon>Eurotatoria</taxon>
        <taxon>Bdelloidea</taxon>
        <taxon>Adinetida</taxon>
        <taxon>Adinetidae</taxon>
        <taxon>Adineta</taxon>
    </lineage>
</organism>
<keyword evidence="7" id="KW-0805">Transcription regulation</keyword>
<proteinExistence type="inferred from homology"/>
<dbReference type="InterPro" id="IPR036236">
    <property type="entry name" value="Znf_C2H2_sf"/>
</dbReference>
<keyword evidence="9" id="KW-0804">Transcription</keyword>
<reference evidence="14" key="1">
    <citation type="submission" date="2021-02" db="EMBL/GenBank/DDBJ databases">
        <authorList>
            <person name="Nowell W R."/>
        </authorList>
    </citation>
    <scope>NUCLEOTIDE SEQUENCE</scope>
</reference>
<dbReference type="GO" id="GO:0006412">
    <property type="term" value="P:translation"/>
    <property type="evidence" value="ECO:0007669"/>
    <property type="project" value="InterPro"/>
</dbReference>
<evidence type="ECO:0000256" key="8">
    <source>
        <dbReference type="ARBA" id="ARBA00023125"/>
    </source>
</evidence>
<protein>
    <recommendedName>
        <fullName evidence="13">C2H2-type domain-containing protein</fullName>
    </recommendedName>
</protein>
<dbReference type="EMBL" id="CAJNOJ010000074">
    <property type="protein sequence ID" value="CAF1038966.1"/>
    <property type="molecule type" value="Genomic_DNA"/>
</dbReference>
<keyword evidence="6" id="KW-0862">Zinc</keyword>
<feature type="compositionally biased region" description="Low complexity" evidence="12">
    <location>
        <begin position="564"/>
        <end position="579"/>
    </location>
</feature>
<dbReference type="InterPro" id="IPR001684">
    <property type="entry name" value="Ribosomal_bL27"/>
</dbReference>
<feature type="compositionally biased region" description="Polar residues" evidence="12">
    <location>
        <begin position="468"/>
        <end position="478"/>
    </location>
</feature>
<evidence type="ECO:0000256" key="6">
    <source>
        <dbReference type="ARBA" id="ARBA00022833"/>
    </source>
</evidence>
<keyword evidence="4" id="KW-0677">Repeat</keyword>
<comment type="similarity">
    <text evidence="2">Belongs to the krueppel C2H2-type zinc-finger protein family.</text>
</comment>
<keyword evidence="8" id="KW-0238">DNA-binding</keyword>
<keyword evidence="5 11" id="KW-0863">Zinc-finger</keyword>
<dbReference type="Pfam" id="PF00096">
    <property type="entry name" value="zf-C2H2"/>
    <property type="match status" value="2"/>
</dbReference>
<dbReference type="GO" id="GO:0003677">
    <property type="term" value="F:DNA binding"/>
    <property type="evidence" value="ECO:0007669"/>
    <property type="project" value="UniProtKB-KW"/>
</dbReference>
<evidence type="ECO:0000256" key="4">
    <source>
        <dbReference type="ARBA" id="ARBA00022737"/>
    </source>
</evidence>
<dbReference type="PANTHER" id="PTHR24394">
    <property type="entry name" value="ZINC FINGER PROTEIN"/>
    <property type="match status" value="1"/>
</dbReference>
<dbReference type="PROSITE" id="PS50157">
    <property type="entry name" value="ZINC_FINGER_C2H2_2"/>
    <property type="match status" value="3"/>
</dbReference>
<dbReference type="SUPFAM" id="SSF57667">
    <property type="entry name" value="beta-beta-alpha zinc fingers"/>
    <property type="match status" value="2"/>
</dbReference>
<evidence type="ECO:0000313" key="15">
    <source>
        <dbReference type="Proteomes" id="UP000663852"/>
    </source>
</evidence>
<dbReference type="InterPro" id="IPR013087">
    <property type="entry name" value="Znf_C2H2_type"/>
</dbReference>
<dbReference type="GO" id="GO:0003735">
    <property type="term" value="F:structural constituent of ribosome"/>
    <property type="evidence" value="ECO:0007669"/>
    <property type="project" value="InterPro"/>
</dbReference>
<evidence type="ECO:0000256" key="7">
    <source>
        <dbReference type="ARBA" id="ARBA00023015"/>
    </source>
</evidence>
<evidence type="ECO:0000256" key="2">
    <source>
        <dbReference type="ARBA" id="ARBA00006991"/>
    </source>
</evidence>
<dbReference type="PROSITE" id="PS00028">
    <property type="entry name" value="ZINC_FINGER_C2H2_1"/>
    <property type="match status" value="4"/>
</dbReference>
<feature type="domain" description="C2H2-type" evidence="13">
    <location>
        <begin position="695"/>
        <end position="722"/>
    </location>
</feature>
<accession>A0A814JL38</accession>
<dbReference type="Pfam" id="PF13912">
    <property type="entry name" value="zf-C2H2_6"/>
    <property type="match status" value="1"/>
</dbReference>
<feature type="compositionally biased region" description="Polar residues" evidence="12">
    <location>
        <begin position="586"/>
        <end position="630"/>
    </location>
</feature>
<dbReference type="FunFam" id="3.30.160.60:FF:001485">
    <property type="entry name" value="Krueppel-related zinc finger protein"/>
    <property type="match status" value="1"/>
</dbReference>
<dbReference type="Gene3D" id="3.30.160.60">
    <property type="entry name" value="Classic Zinc Finger"/>
    <property type="match status" value="3"/>
</dbReference>
<feature type="compositionally biased region" description="Acidic residues" evidence="12">
    <location>
        <begin position="240"/>
        <end position="259"/>
    </location>
</feature>
<feature type="region of interest" description="Disordered" evidence="12">
    <location>
        <begin position="554"/>
        <end position="635"/>
    </location>
</feature>
<dbReference type="SMART" id="SM00355">
    <property type="entry name" value="ZnF_C2H2"/>
    <property type="match status" value="5"/>
</dbReference>
<dbReference type="Gene3D" id="2.40.50.100">
    <property type="match status" value="1"/>
</dbReference>
<evidence type="ECO:0000256" key="12">
    <source>
        <dbReference type="SAM" id="MobiDB-lite"/>
    </source>
</evidence>
<evidence type="ECO:0000256" key="11">
    <source>
        <dbReference type="PROSITE-ProRule" id="PRU00042"/>
    </source>
</evidence>
<evidence type="ECO:0000256" key="5">
    <source>
        <dbReference type="ARBA" id="ARBA00022771"/>
    </source>
</evidence>
<feature type="region of interest" description="Disordered" evidence="12">
    <location>
        <begin position="214"/>
        <end position="333"/>
    </location>
</feature>
<feature type="domain" description="C2H2-type" evidence="13">
    <location>
        <begin position="723"/>
        <end position="750"/>
    </location>
</feature>
<dbReference type="OrthoDB" id="6077919at2759"/>
<dbReference type="FunFam" id="3.30.160.60:FF:000185">
    <property type="entry name" value="zinc finger protein 319"/>
    <property type="match status" value="1"/>
</dbReference>
<comment type="subcellular location">
    <subcellularLocation>
        <location evidence="1">Nucleus</location>
    </subcellularLocation>
</comment>